<dbReference type="PANTHER" id="PTHR43081">
    <property type="entry name" value="ADENYLATE CYCLASE, TERMINAL-DIFFERENTIATION SPECIFIC-RELATED"/>
    <property type="match status" value="1"/>
</dbReference>
<dbReference type="CDD" id="cd07302">
    <property type="entry name" value="CHD"/>
    <property type="match status" value="1"/>
</dbReference>
<dbReference type="PANTHER" id="PTHR43081:SF1">
    <property type="entry name" value="ADENYLATE CYCLASE, TERMINAL-DIFFERENTIATION SPECIFIC"/>
    <property type="match status" value="1"/>
</dbReference>
<feature type="transmembrane region" description="Helical" evidence="1">
    <location>
        <begin position="161"/>
        <end position="179"/>
    </location>
</feature>
<dbReference type="Gene3D" id="3.30.70.1230">
    <property type="entry name" value="Nucleotide cyclase"/>
    <property type="match status" value="1"/>
</dbReference>
<keyword evidence="1" id="KW-0812">Transmembrane</keyword>
<evidence type="ECO:0000313" key="3">
    <source>
        <dbReference type="EMBL" id="PXV65756.1"/>
    </source>
</evidence>
<feature type="transmembrane region" description="Helical" evidence="1">
    <location>
        <begin position="135"/>
        <end position="155"/>
    </location>
</feature>
<dbReference type="OrthoDB" id="9806704at2"/>
<feature type="transmembrane region" description="Helical" evidence="1">
    <location>
        <begin position="49"/>
        <end position="71"/>
    </location>
</feature>
<evidence type="ECO:0000259" key="2">
    <source>
        <dbReference type="PROSITE" id="PS50125"/>
    </source>
</evidence>
<dbReference type="InterPro" id="IPR001054">
    <property type="entry name" value="A/G_cyclase"/>
</dbReference>
<dbReference type="AlphaFoldDB" id="A0A318E939"/>
<feature type="transmembrane region" description="Helical" evidence="1">
    <location>
        <begin position="105"/>
        <end position="123"/>
    </location>
</feature>
<keyword evidence="1" id="KW-0472">Membrane</keyword>
<sequence length="466" mass="50828">MKGNQQSASRPPGWGDTTDLALQRWGFRFANGAVERRYHEWMLDRRVPLIRVGMLASASGYVVYLLTVGLLEPASFGAILPAVVAFLGLLTMIFAVTYIVSLHRVLVPVTVLANCLSGSLLLWQIHNLIQSPDRFALAPTAMLIPVMFGFCVYQLSPAPASVASLPFIGLSMVILYRDFQAGDISVAMAGSLAAMQAIACNTGVFVSWVIELNNRRTFRKDQIIELQRNQLRMSRDAIRRYVPPSVADLIIRGQAESIDTPVRRRITILFADIAGFTEVSDRIEPEDLTALLVEFFSGMAEKVEESGGTLNEFTGDGLMALFGAPETMEPEQQAVQAIRAARDMQALMETLNARWLRRGIGLPLQMRIGINTGTVSVGSYGSQGRMTYTALGLQTNIASRLEKAAEPGSIIVSDATFRLASHAFRLEPRGEVLCKGVHYPVPTYCVVAEAEPGASEETSTEPGLAA</sequence>
<dbReference type="InterPro" id="IPR050697">
    <property type="entry name" value="Adenylyl/Guanylyl_Cyclase_3/4"/>
</dbReference>
<dbReference type="EMBL" id="QICN01000009">
    <property type="protein sequence ID" value="PXV65756.1"/>
    <property type="molecule type" value="Genomic_DNA"/>
</dbReference>
<name>A0A318E939_9GAMM</name>
<gene>
    <name evidence="3" type="ORF">C8D93_109135</name>
</gene>
<feature type="transmembrane region" description="Helical" evidence="1">
    <location>
        <begin position="186"/>
        <end position="210"/>
    </location>
</feature>
<dbReference type="GO" id="GO:0006171">
    <property type="term" value="P:cAMP biosynthetic process"/>
    <property type="evidence" value="ECO:0007669"/>
    <property type="project" value="TreeGrafter"/>
</dbReference>
<evidence type="ECO:0000313" key="4">
    <source>
        <dbReference type="Proteomes" id="UP000248330"/>
    </source>
</evidence>
<feature type="transmembrane region" description="Helical" evidence="1">
    <location>
        <begin position="78"/>
        <end position="99"/>
    </location>
</feature>
<dbReference type="SUPFAM" id="SSF55073">
    <property type="entry name" value="Nucleotide cyclase"/>
    <property type="match status" value="1"/>
</dbReference>
<accession>A0A318E939</accession>
<dbReference type="RefSeq" id="WP_110266139.1">
    <property type="nucleotide sequence ID" value="NZ_CAKZQT010000001.1"/>
</dbReference>
<organism evidence="3 4">
    <name type="scientific">Sinimarinibacterium flocculans</name>
    <dbReference type="NCBI Taxonomy" id="985250"/>
    <lineage>
        <taxon>Bacteria</taxon>
        <taxon>Pseudomonadati</taxon>
        <taxon>Pseudomonadota</taxon>
        <taxon>Gammaproteobacteria</taxon>
        <taxon>Nevskiales</taxon>
        <taxon>Nevskiaceae</taxon>
        <taxon>Sinimarinibacterium</taxon>
    </lineage>
</organism>
<dbReference type="PROSITE" id="PS50125">
    <property type="entry name" value="GUANYLATE_CYCLASE_2"/>
    <property type="match status" value="1"/>
</dbReference>
<keyword evidence="1" id="KW-1133">Transmembrane helix</keyword>
<dbReference type="InterPro" id="IPR029787">
    <property type="entry name" value="Nucleotide_cyclase"/>
</dbReference>
<keyword evidence="4" id="KW-1185">Reference proteome</keyword>
<comment type="caution">
    <text evidence="3">The sequence shown here is derived from an EMBL/GenBank/DDBJ whole genome shotgun (WGS) entry which is preliminary data.</text>
</comment>
<dbReference type="Pfam" id="PF00211">
    <property type="entry name" value="Guanylate_cyc"/>
    <property type="match status" value="1"/>
</dbReference>
<proteinExistence type="predicted"/>
<protein>
    <submittedName>
        <fullName evidence="3">Class 3 adenylate cyclase</fullName>
    </submittedName>
</protein>
<dbReference type="GO" id="GO:0004016">
    <property type="term" value="F:adenylate cyclase activity"/>
    <property type="evidence" value="ECO:0007669"/>
    <property type="project" value="UniProtKB-ARBA"/>
</dbReference>
<evidence type="ECO:0000256" key="1">
    <source>
        <dbReference type="SAM" id="Phobius"/>
    </source>
</evidence>
<feature type="domain" description="Guanylate cyclase" evidence="2">
    <location>
        <begin position="267"/>
        <end position="402"/>
    </location>
</feature>
<dbReference type="Proteomes" id="UP000248330">
    <property type="component" value="Unassembled WGS sequence"/>
</dbReference>
<dbReference type="SMART" id="SM00044">
    <property type="entry name" value="CYCc"/>
    <property type="match status" value="1"/>
</dbReference>
<dbReference type="GO" id="GO:0035556">
    <property type="term" value="P:intracellular signal transduction"/>
    <property type="evidence" value="ECO:0007669"/>
    <property type="project" value="InterPro"/>
</dbReference>
<reference evidence="3 4" key="1">
    <citation type="submission" date="2018-04" db="EMBL/GenBank/DDBJ databases">
        <title>Genomic Encyclopedia of Type Strains, Phase IV (KMG-IV): sequencing the most valuable type-strain genomes for metagenomic binning, comparative biology and taxonomic classification.</title>
        <authorList>
            <person name="Goeker M."/>
        </authorList>
    </citation>
    <scope>NUCLEOTIDE SEQUENCE [LARGE SCALE GENOMIC DNA]</scope>
    <source>
        <strain evidence="3 4">DSM 104150</strain>
    </source>
</reference>